<comment type="similarity">
    <text evidence="5">Belongs to the creatininase superfamily.</text>
</comment>
<reference evidence="6 7" key="1">
    <citation type="journal article" date="2023" name="Genome Announc.">
        <title>Pan-Genome Analyses of the Genus Cohnella and Proposal of the Novel Species Cohnella silvisoli sp. nov., Isolated from Forest Soil.</title>
        <authorList>
            <person name="Wang C."/>
            <person name="Mao L."/>
            <person name="Bao G."/>
            <person name="Zhu H."/>
        </authorList>
    </citation>
    <scope>NUCLEOTIDE SEQUENCE [LARGE SCALE GENOMIC DNA]</scope>
    <source>
        <strain evidence="6 7">NL03-T5-1</strain>
    </source>
</reference>
<accession>A0ABV1KXX2</accession>
<dbReference type="RefSeq" id="WP_232187034.1">
    <property type="nucleotide sequence ID" value="NZ_JAIOAP010000011.1"/>
</dbReference>
<dbReference type="Gene3D" id="3.40.50.10310">
    <property type="entry name" value="Creatininase"/>
    <property type="match status" value="1"/>
</dbReference>
<dbReference type="PANTHER" id="PTHR35005">
    <property type="entry name" value="3-DEHYDRO-SCYLLO-INOSOSE HYDROLASE"/>
    <property type="match status" value="1"/>
</dbReference>
<protein>
    <submittedName>
        <fullName evidence="6">Creatininase family protein</fullName>
    </submittedName>
</protein>
<keyword evidence="3" id="KW-0378">Hydrolase</keyword>
<dbReference type="SUPFAM" id="SSF102215">
    <property type="entry name" value="Creatininase"/>
    <property type="match status" value="1"/>
</dbReference>
<evidence type="ECO:0000313" key="6">
    <source>
        <dbReference type="EMBL" id="MEQ4484652.1"/>
    </source>
</evidence>
<evidence type="ECO:0000256" key="1">
    <source>
        <dbReference type="ARBA" id="ARBA00001947"/>
    </source>
</evidence>
<keyword evidence="2" id="KW-0479">Metal-binding</keyword>
<evidence type="ECO:0000256" key="4">
    <source>
        <dbReference type="ARBA" id="ARBA00022833"/>
    </source>
</evidence>
<keyword evidence="7" id="KW-1185">Reference proteome</keyword>
<dbReference type="InterPro" id="IPR003785">
    <property type="entry name" value="Creatininase/forma_Hydrolase"/>
</dbReference>
<dbReference type="Proteomes" id="UP001493487">
    <property type="component" value="Unassembled WGS sequence"/>
</dbReference>
<dbReference type="Pfam" id="PF02633">
    <property type="entry name" value="Creatininase"/>
    <property type="match status" value="1"/>
</dbReference>
<evidence type="ECO:0000256" key="2">
    <source>
        <dbReference type="ARBA" id="ARBA00022723"/>
    </source>
</evidence>
<evidence type="ECO:0000256" key="3">
    <source>
        <dbReference type="ARBA" id="ARBA00022801"/>
    </source>
</evidence>
<dbReference type="EMBL" id="JASKHM010000012">
    <property type="protein sequence ID" value="MEQ4484652.1"/>
    <property type="molecule type" value="Genomic_DNA"/>
</dbReference>
<dbReference type="InterPro" id="IPR024087">
    <property type="entry name" value="Creatininase-like_sf"/>
</dbReference>
<comment type="caution">
    <text evidence="6">The sequence shown here is derived from an EMBL/GenBank/DDBJ whole genome shotgun (WGS) entry which is preliminary data.</text>
</comment>
<proteinExistence type="inferred from homology"/>
<evidence type="ECO:0000256" key="5">
    <source>
        <dbReference type="ARBA" id="ARBA00024029"/>
    </source>
</evidence>
<keyword evidence="4" id="KW-0862">Zinc</keyword>
<name>A0ABV1KXX2_9BACL</name>
<organism evidence="6 7">
    <name type="scientific">Cohnella silvisoli</name>
    <dbReference type="NCBI Taxonomy" id="2873699"/>
    <lineage>
        <taxon>Bacteria</taxon>
        <taxon>Bacillati</taxon>
        <taxon>Bacillota</taxon>
        <taxon>Bacilli</taxon>
        <taxon>Bacillales</taxon>
        <taxon>Paenibacillaceae</taxon>
        <taxon>Cohnella</taxon>
    </lineage>
</organism>
<sequence length="260" mass="28126">MNEIYMHYLTREEVSRRASSGYAIVVPLAATEQHGPHLPVFTDSLICDHVVSGAVRKAAETVQVLMAPVMTIGCSQHHLSFGGTLSFTSLTYMQMLRDIGESLVTDGFKKIIFVNAHGGNEPIMVQTVNDLAVKHPIWVASTAYWSVAREAMNELNAAELGMVPGHAGGFETAAVLALKPELVRTELMQTTHVSREWINSGVPGTFIGRHGELTGYDGYTDAPHKATAEAGRIYLDAITNCVADWLVSTVKAMDKGTAAI</sequence>
<dbReference type="PANTHER" id="PTHR35005:SF1">
    <property type="entry name" value="2-AMINO-5-FORMYLAMINO-6-RIBOSYLAMINOPYRIMIDIN-4(3H)-ONE 5'-MONOPHOSPHATE DEFORMYLASE"/>
    <property type="match status" value="1"/>
</dbReference>
<gene>
    <name evidence="6" type="ORF">QJS35_19905</name>
</gene>
<comment type="cofactor">
    <cofactor evidence="1">
        <name>Zn(2+)</name>
        <dbReference type="ChEBI" id="CHEBI:29105"/>
    </cofactor>
</comment>
<evidence type="ECO:0000313" key="7">
    <source>
        <dbReference type="Proteomes" id="UP001493487"/>
    </source>
</evidence>